<dbReference type="EMBL" id="JAGSYN010000138">
    <property type="protein sequence ID" value="KAG7663437.1"/>
    <property type="molecule type" value="Genomic_DNA"/>
</dbReference>
<dbReference type="AlphaFoldDB" id="A0A8J5UN56"/>
<dbReference type="PANTHER" id="PTHR46191">
    <property type="match status" value="1"/>
</dbReference>
<dbReference type="SFLD" id="SFLDS00003">
    <property type="entry name" value="Haloacid_Dehalogenase"/>
    <property type="match status" value="1"/>
</dbReference>
<gene>
    <name evidence="1" type="ORF">J8A68_003089</name>
</gene>
<keyword evidence="2" id="KW-1185">Reference proteome</keyword>
<proteinExistence type="predicted"/>
<dbReference type="Pfam" id="PF00702">
    <property type="entry name" value="Hydrolase"/>
    <property type="match status" value="1"/>
</dbReference>
<name>A0A8J5UN56_9ASCO</name>
<dbReference type="SFLD" id="SFLDG01129">
    <property type="entry name" value="C1.5:_HAD__Beta-PGM__Phosphata"/>
    <property type="match status" value="1"/>
</dbReference>
<accession>A0A8J5UN56</accession>
<reference evidence="1 2" key="1">
    <citation type="journal article" date="2021" name="DNA Res.">
        <title>Genome analysis of Candida subhashii reveals its hybrid nature and dual mitochondrial genome conformations.</title>
        <authorList>
            <person name="Mixao V."/>
            <person name="Hegedusova E."/>
            <person name="Saus E."/>
            <person name="Pryszcz L.P."/>
            <person name="Cillingova A."/>
            <person name="Nosek J."/>
            <person name="Gabaldon T."/>
        </authorList>
    </citation>
    <scope>NUCLEOTIDE SEQUENCE [LARGE SCALE GENOMIC DNA]</scope>
    <source>
        <strain evidence="1 2">CBS 10753</strain>
    </source>
</reference>
<dbReference type="InterPro" id="IPR051828">
    <property type="entry name" value="HAD-like_hydrolase_domain"/>
</dbReference>
<evidence type="ECO:0000313" key="1">
    <source>
        <dbReference type="EMBL" id="KAG7663437.1"/>
    </source>
</evidence>
<dbReference type="OrthoDB" id="444127at2759"/>
<dbReference type="GO" id="GO:0005634">
    <property type="term" value="C:nucleus"/>
    <property type="evidence" value="ECO:0007669"/>
    <property type="project" value="TreeGrafter"/>
</dbReference>
<sequence>MIRPHTILRSKLPTVPISTCIKSLSLPFPRPQFMSFDLFGTLYTPKDSVAHQYHKISSSPEFNIKKSLQSIKEEFPQVYNQLILELPNWGKGKLTECDEWWCELIARLYKLDNTDIKTKNLCEKLIKHFTTEKAYTIYDDVIPTLELLKRSNVELLVLSNSDVRIYDVLNNLGLSRFFKPDNIYLSYDIGYMKPDEMFYQYVIEDLQQRFDHFDLKRSWHIGDSYSQDFLGCIKTGWNGILLDRSIRDMQMQCDNKIMINKLSQLSTLFDLNSKNDVIFEKPVEVRDSPSYYEAQ</sequence>
<comment type="caution">
    <text evidence="1">The sequence shown here is derived from an EMBL/GenBank/DDBJ whole genome shotgun (WGS) entry which is preliminary data.</text>
</comment>
<protein>
    <submittedName>
        <fullName evidence="1">Uncharacterized protein</fullName>
    </submittedName>
</protein>
<dbReference type="Proteomes" id="UP000694255">
    <property type="component" value="Unassembled WGS sequence"/>
</dbReference>
<evidence type="ECO:0000313" key="2">
    <source>
        <dbReference type="Proteomes" id="UP000694255"/>
    </source>
</evidence>
<dbReference type="RefSeq" id="XP_049263669.1">
    <property type="nucleotide sequence ID" value="XM_049406907.1"/>
</dbReference>
<dbReference type="PANTHER" id="PTHR46191:SF2">
    <property type="entry name" value="HALOACID DEHALOGENASE-LIKE HYDROLASE DOMAIN-CONTAINING PROTEIN 3"/>
    <property type="match status" value="1"/>
</dbReference>
<dbReference type="GeneID" id="73469890"/>
<organism evidence="1 2">
    <name type="scientific">[Candida] subhashii</name>
    <dbReference type="NCBI Taxonomy" id="561895"/>
    <lineage>
        <taxon>Eukaryota</taxon>
        <taxon>Fungi</taxon>
        <taxon>Dikarya</taxon>
        <taxon>Ascomycota</taxon>
        <taxon>Saccharomycotina</taxon>
        <taxon>Pichiomycetes</taxon>
        <taxon>Debaryomycetaceae</taxon>
        <taxon>Spathaspora</taxon>
    </lineage>
</organism>